<keyword evidence="4" id="KW-0678">Repressor</keyword>
<dbReference type="GO" id="GO:0000976">
    <property type="term" value="F:transcription cis-regulatory region binding"/>
    <property type="evidence" value="ECO:0007669"/>
    <property type="project" value="TreeGrafter"/>
</dbReference>
<dbReference type="GO" id="GO:0003700">
    <property type="term" value="F:DNA-binding transcription factor activity"/>
    <property type="evidence" value="ECO:0007669"/>
    <property type="project" value="InterPro"/>
</dbReference>
<comment type="similarity">
    <text evidence="2">Belongs to the Fur family.</text>
</comment>
<dbReference type="GO" id="GO:1900376">
    <property type="term" value="P:regulation of secondary metabolite biosynthetic process"/>
    <property type="evidence" value="ECO:0007669"/>
    <property type="project" value="TreeGrafter"/>
</dbReference>
<dbReference type="AlphaFoldDB" id="A0A5C5RF24"/>
<dbReference type="InterPro" id="IPR002481">
    <property type="entry name" value="FUR"/>
</dbReference>
<dbReference type="InterPro" id="IPR036390">
    <property type="entry name" value="WH_DNA-bd_sf"/>
</dbReference>
<keyword evidence="5 11" id="KW-0479">Metal-binding</keyword>
<dbReference type="GO" id="GO:0005737">
    <property type="term" value="C:cytoplasm"/>
    <property type="evidence" value="ECO:0007669"/>
    <property type="project" value="UniProtKB-SubCell"/>
</dbReference>
<dbReference type="PANTHER" id="PTHR33202">
    <property type="entry name" value="ZINC UPTAKE REGULATION PROTEIN"/>
    <property type="match status" value="1"/>
</dbReference>
<feature type="binding site" evidence="11">
    <location>
        <position position="94"/>
    </location>
    <ligand>
        <name>Zn(2+)</name>
        <dbReference type="ChEBI" id="CHEBI:29105"/>
    </ligand>
</feature>
<sequence>MTEVDTAEDRLRGVGLRITAPRVAALGFLDRHPHATADDVAEYLRSRLGTVATQTVYDVLRVCAQKGLLRRIEPAGSAVRYEARVADNHHHLVCRSCAKIVDIDCAVGAAPCLTADDDHGFVIDEAEVTFWGYCPDCAPRTTASSV</sequence>
<evidence type="ECO:0000256" key="10">
    <source>
        <dbReference type="ARBA" id="ARBA00023163"/>
    </source>
</evidence>
<dbReference type="GO" id="GO:0008270">
    <property type="term" value="F:zinc ion binding"/>
    <property type="evidence" value="ECO:0007669"/>
    <property type="project" value="TreeGrafter"/>
</dbReference>
<dbReference type="EMBL" id="VIGW01000002">
    <property type="protein sequence ID" value="TWS20695.1"/>
    <property type="molecule type" value="Genomic_DNA"/>
</dbReference>
<dbReference type="Proteomes" id="UP000317291">
    <property type="component" value="Unassembled WGS sequence"/>
</dbReference>
<proteinExistence type="inferred from homology"/>
<feature type="binding site" evidence="11">
    <location>
        <position position="134"/>
    </location>
    <ligand>
        <name>Zn(2+)</name>
        <dbReference type="ChEBI" id="CHEBI:29105"/>
    </ligand>
</feature>
<dbReference type="OrthoDB" id="5242893at2"/>
<evidence type="ECO:0000256" key="7">
    <source>
        <dbReference type="ARBA" id="ARBA00023004"/>
    </source>
</evidence>
<keyword evidence="13" id="KW-1185">Reference proteome</keyword>
<evidence type="ECO:0000256" key="2">
    <source>
        <dbReference type="ARBA" id="ARBA00007957"/>
    </source>
</evidence>
<dbReference type="Gene3D" id="1.10.10.10">
    <property type="entry name" value="Winged helix-like DNA-binding domain superfamily/Winged helix DNA-binding domain"/>
    <property type="match status" value="1"/>
</dbReference>
<evidence type="ECO:0000313" key="13">
    <source>
        <dbReference type="Proteomes" id="UP000317291"/>
    </source>
</evidence>
<evidence type="ECO:0000256" key="5">
    <source>
        <dbReference type="ARBA" id="ARBA00022723"/>
    </source>
</evidence>
<keyword evidence="9" id="KW-0238">DNA-binding</keyword>
<comment type="cofactor">
    <cofactor evidence="11">
        <name>Zn(2+)</name>
        <dbReference type="ChEBI" id="CHEBI:29105"/>
    </cofactor>
    <text evidence="11">Binds 1 zinc ion per subunit.</text>
</comment>
<dbReference type="GO" id="GO:0045892">
    <property type="term" value="P:negative regulation of DNA-templated transcription"/>
    <property type="evidence" value="ECO:0007669"/>
    <property type="project" value="TreeGrafter"/>
</dbReference>
<dbReference type="Pfam" id="PF01475">
    <property type="entry name" value="FUR"/>
    <property type="match status" value="1"/>
</dbReference>
<keyword evidence="10" id="KW-0804">Transcription</keyword>
<dbReference type="CDD" id="cd07153">
    <property type="entry name" value="Fur_like"/>
    <property type="match status" value="1"/>
</dbReference>
<evidence type="ECO:0000256" key="8">
    <source>
        <dbReference type="ARBA" id="ARBA00023015"/>
    </source>
</evidence>
<evidence type="ECO:0000256" key="1">
    <source>
        <dbReference type="ARBA" id="ARBA00004496"/>
    </source>
</evidence>
<evidence type="ECO:0000256" key="3">
    <source>
        <dbReference type="ARBA" id="ARBA00022490"/>
    </source>
</evidence>
<feature type="binding site" evidence="11">
    <location>
        <position position="137"/>
    </location>
    <ligand>
        <name>Zn(2+)</name>
        <dbReference type="ChEBI" id="CHEBI:29105"/>
    </ligand>
</feature>
<evidence type="ECO:0000256" key="9">
    <source>
        <dbReference type="ARBA" id="ARBA00023125"/>
    </source>
</evidence>
<dbReference type="RefSeq" id="WP_146559915.1">
    <property type="nucleotide sequence ID" value="NZ_VIGW01000002.1"/>
</dbReference>
<feature type="binding site" evidence="11">
    <location>
        <position position="97"/>
    </location>
    <ligand>
        <name>Zn(2+)</name>
        <dbReference type="ChEBI" id="CHEBI:29105"/>
    </ligand>
</feature>
<keyword evidence="3" id="KW-0963">Cytoplasm</keyword>
<dbReference type="PANTHER" id="PTHR33202:SF18">
    <property type="entry name" value="TRANSCRIPTIONAL REGULATOR FURA"/>
    <property type="match status" value="1"/>
</dbReference>
<evidence type="ECO:0000313" key="12">
    <source>
        <dbReference type="EMBL" id="TWS20695.1"/>
    </source>
</evidence>
<evidence type="ECO:0000256" key="4">
    <source>
        <dbReference type="ARBA" id="ARBA00022491"/>
    </source>
</evidence>
<evidence type="ECO:0000256" key="6">
    <source>
        <dbReference type="ARBA" id="ARBA00022833"/>
    </source>
</evidence>
<organism evidence="12 13">
    <name type="scientific">Tsukamurella asaccharolytica</name>
    <dbReference type="NCBI Taxonomy" id="2592067"/>
    <lineage>
        <taxon>Bacteria</taxon>
        <taxon>Bacillati</taxon>
        <taxon>Actinomycetota</taxon>
        <taxon>Actinomycetes</taxon>
        <taxon>Mycobacteriales</taxon>
        <taxon>Tsukamurellaceae</taxon>
        <taxon>Tsukamurella</taxon>
    </lineage>
</organism>
<dbReference type="InterPro" id="IPR043135">
    <property type="entry name" value="Fur_C"/>
</dbReference>
<keyword evidence="6 11" id="KW-0862">Zinc</keyword>
<dbReference type="SUPFAM" id="SSF46785">
    <property type="entry name" value="Winged helix' DNA-binding domain"/>
    <property type="match status" value="1"/>
</dbReference>
<gene>
    <name evidence="12" type="ORF">FK529_04980</name>
</gene>
<reference evidence="12 13" key="1">
    <citation type="submission" date="2019-06" db="EMBL/GenBank/DDBJ databases">
        <title>Tsukamurella conjunctivitidis sp. nov., Tsukamurella assacharolytica sp. nov. and Tsukamurella sputae sp. nov. isolated from patients with conjunctivitis, bacteraemia (lymphoma) and respiratory infection (sputum) in Hong Kong.</title>
        <authorList>
            <person name="Teng J.L.L."/>
            <person name="Lee H.H."/>
            <person name="Fong J.Y.H."/>
            <person name="Fok K.M.N."/>
            <person name="Lau S.K.P."/>
            <person name="Woo P.C.Y."/>
        </authorList>
    </citation>
    <scope>NUCLEOTIDE SEQUENCE [LARGE SCALE GENOMIC DNA]</scope>
    <source>
        <strain evidence="12 13">HKU71</strain>
    </source>
</reference>
<dbReference type="InterPro" id="IPR036388">
    <property type="entry name" value="WH-like_DNA-bd_sf"/>
</dbReference>
<dbReference type="Gene3D" id="3.30.1490.190">
    <property type="match status" value="1"/>
</dbReference>
<keyword evidence="8" id="KW-0805">Transcription regulation</keyword>
<evidence type="ECO:0000256" key="11">
    <source>
        <dbReference type="PIRSR" id="PIRSR602481-1"/>
    </source>
</evidence>
<accession>A0A5C5RF24</accession>
<protein>
    <submittedName>
        <fullName evidence="12">Transcriptional repressor</fullName>
    </submittedName>
</protein>
<keyword evidence="7" id="KW-0408">Iron</keyword>
<name>A0A5C5RF24_9ACTN</name>
<comment type="caution">
    <text evidence="12">The sequence shown here is derived from an EMBL/GenBank/DDBJ whole genome shotgun (WGS) entry which is preliminary data.</text>
</comment>
<comment type="subcellular location">
    <subcellularLocation>
        <location evidence="1">Cytoplasm</location>
    </subcellularLocation>
</comment>